<dbReference type="AlphaFoldDB" id="A0AA37MEM3"/>
<dbReference type="Proteomes" id="UP000887043">
    <property type="component" value="Unassembled WGS sequence"/>
</dbReference>
<accession>A0AA37MEM3</accession>
<reference evidence="1" key="1">
    <citation type="submission" date="2021-08" db="EMBL/GenBank/DDBJ databases">
        <title>Prevotella lacticifex sp. nov., isolated from rumen of cow.</title>
        <authorList>
            <person name="Shinkai T."/>
            <person name="Ikeyama N."/>
            <person name="Kumagai M."/>
            <person name="Ohmori H."/>
            <person name="Sakamoto M."/>
            <person name="Ohkuma M."/>
            <person name="Mitsumori M."/>
        </authorList>
    </citation>
    <scope>NUCLEOTIDE SEQUENCE</scope>
    <source>
        <strain evidence="1">DSM 11371</strain>
    </source>
</reference>
<protein>
    <recommendedName>
        <fullName evidence="3">Glycosyltransferase WbsX</fullName>
    </recommendedName>
</protein>
<evidence type="ECO:0008006" key="3">
    <source>
        <dbReference type="Google" id="ProtNLM"/>
    </source>
</evidence>
<dbReference type="Pfam" id="PF14307">
    <property type="entry name" value="Glyco_tran_WbsX"/>
    <property type="match status" value="1"/>
</dbReference>
<sequence length="345" mass="40558">MNMKNNILVFILIIFFSINCFAKEDILVGTYYFGGWSGENTDKRLRDIKAPMHLTYKLFSDFSNRKPIWGWRDDDVKLMEKQIDLASNSGIDFFTFCWYWYDDNDSINIRKIEESPLNQCIELFLKAKNSKKLKFSILVANHNGYRINGSNFEKCISYLSEKFFSKPNYLLLNNKPVIEFFDSESPIPYIPQIRKKTIDNCSTDLYIISKGVINENYDAVSWYNIAEGGTVGEYRPYSSLNQYVIKKWYSIPSSISVFPLCMTGWDKRPWFQNENFIYYKRPSSKEFYKQLNSASFFLNARKNAPKVIMIYAWNEYGEGGYMTPTIGDKKGVLLKQVKRFKKLTR</sequence>
<evidence type="ECO:0000313" key="2">
    <source>
        <dbReference type="Proteomes" id="UP000887043"/>
    </source>
</evidence>
<dbReference type="EMBL" id="BPTR01000001">
    <property type="protein sequence ID" value="GJG28733.1"/>
    <property type="molecule type" value="Genomic_DNA"/>
</dbReference>
<dbReference type="PANTHER" id="PTHR41244:SF1">
    <property type="entry name" value="GLYCOSYLTRANSFERASE"/>
    <property type="match status" value="1"/>
</dbReference>
<proteinExistence type="predicted"/>
<dbReference type="InterPro" id="IPR032719">
    <property type="entry name" value="WbsX"/>
</dbReference>
<gene>
    <name evidence="1" type="ORF">PRRU23_24330</name>
</gene>
<organism evidence="1 2">
    <name type="scientific">Segatella bryantii</name>
    <name type="common">Prevotella bryantii</name>
    <dbReference type="NCBI Taxonomy" id="77095"/>
    <lineage>
        <taxon>Bacteria</taxon>
        <taxon>Pseudomonadati</taxon>
        <taxon>Bacteroidota</taxon>
        <taxon>Bacteroidia</taxon>
        <taxon>Bacteroidales</taxon>
        <taxon>Prevotellaceae</taxon>
        <taxon>Segatella</taxon>
    </lineage>
</organism>
<dbReference type="Gene3D" id="3.20.20.80">
    <property type="entry name" value="Glycosidases"/>
    <property type="match status" value="1"/>
</dbReference>
<name>A0AA37MEM3_SEGBR</name>
<dbReference type="PANTHER" id="PTHR41244">
    <property type="entry name" value="RHAMNAN SYNTHESIS F"/>
    <property type="match status" value="1"/>
</dbReference>
<evidence type="ECO:0000313" key="1">
    <source>
        <dbReference type="EMBL" id="GJG28733.1"/>
    </source>
</evidence>
<comment type="caution">
    <text evidence="1">The sequence shown here is derived from an EMBL/GenBank/DDBJ whole genome shotgun (WGS) entry which is preliminary data.</text>
</comment>